<protein>
    <submittedName>
        <fullName evidence="1">Uncharacterized protein</fullName>
    </submittedName>
</protein>
<sequence length="494" mass="57028">MSKRAQPTKAILILGILLILIPVGAYLFHNAQSSSTPNTIEYHTPKDVEFFTSKTVGFFTPSQLEDSQHLSNYSILNTNPKENYSQFESTTLFKALNQVKNTPHKIVINLSDILFIHKTTQELNNTIQYKQQTHTKKFPPPHYPKVHKPLDPQALQNTINTLFQYITPYKSTIQALLVADEPYLNGISKQDLETVIHALKQHQIQNGLSPIPLWINFAGALFNPQFAKIVDQNLGQYVYNLDNYYQNQTQREPKMSAKEKQDFNNWKNIIKKYRLVSYEQAGNIYVQGGLPKGLDLVSFDFYLSTLLFDNMYQNVLEWFANSQKIPSCAPFKNTPLSDIKVQLSFLQNGPVSSKPQQDKQHLNQLFECRMDATTQLLQQQITKDYPADNAPSIIMIAESSSNAFFERNKDYQIEPNQPEVLVEQRVYNEVERYINYHQRTPHIFNSGIAYFLYPNAYDYSIKLKIKGVQDLPTVKSLIKETLQKQNDDQEPVRE</sequence>
<proteinExistence type="predicted"/>
<name>A0A3B0WKD6_9ZZZZ</name>
<gene>
    <name evidence="1" type="ORF">MNBD_GAMMA04-1395</name>
</gene>
<organism evidence="1">
    <name type="scientific">hydrothermal vent metagenome</name>
    <dbReference type="NCBI Taxonomy" id="652676"/>
    <lineage>
        <taxon>unclassified sequences</taxon>
        <taxon>metagenomes</taxon>
        <taxon>ecological metagenomes</taxon>
    </lineage>
</organism>
<dbReference type="EMBL" id="UOFB01000409">
    <property type="protein sequence ID" value="VAW49899.1"/>
    <property type="molecule type" value="Genomic_DNA"/>
</dbReference>
<reference evidence="1" key="1">
    <citation type="submission" date="2018-06" db="EMBL/GenBank/DDBJ databases">
        <authorList>
            <person name="Zhirakovskaya E."/>
        </authorList>
    </citation>
    <scope>NUCLEOTIDE SEQUENCE</scope>
</reference>
<dbReference type="AlphaFoldDB" id="A0A3B0WKD6"/>
<accession>A0A3B0WKD6</accession>
<evidence type="ECO:0000313" key="1">
    <source>
        <dbReference type="EMBL" id="VAW49899.1"/>
    </source>
</evidence>